<dbReference type="PANTHER" id="PTHR34476:SF1">
    <property type="entry name" value="DNA-DIRECTED RNA POLYMERASE SUBUNIT OMEGA"/>
    <property type="match status" value="1"/>
</dbReference>
<dbReference type="SMART" id="SM01409">
    <property type="entry name" value="RNA_pol_Rpb6"/>
    <property type="match status" value="1"/>
</dbReference>
<gene>
    <name evidence="10" type="primary">rpoZ</name>
    <name evidence="11" type="ORF">SAMN04490247_0559</name>
</gene>
<dbReference type="NCBIfam" id="TIGR00690">
    <property type="entry name" value="rpoZ"/>
    <property type="match status" value="1"/>
</dbReference>
<name>A0A1G8QE61_9BACI</name>
<dbReference type="AlphaFoldDB" id="A0A1G8QE61"/>
<evidence type="ECO:0000256" key="3">
    <source>
        <dbReference type="ARBA" id="ARBA00013725"/>
    </source>
</evidence>
<dbReference type="GO" id="GO:0006351">
    <property type="term" value="P:DNA-templated transcription"/>
    <property type="evidence" value="ECO:0007669"/>
    <property type="project" value="UniProtKB-UniRule"/>
</dbReference>
<keyword evidence="7 10" id="KW-0804">Transcription</keyword>
<keyword evidence="12" id="KW-1185">Reference proteome</keyword>
<evidence type="ECO:0000256" key="9">
    <source>
        <dbReference type="ARBA" id="ARBA00048552"/>
    </source>
</evidence>
<dbReference type="GO" id="GO:0000428">
    <property type="term" value="C:DNA-directed RNA polymerase complex"/>
    <property type="evidence" value="ECO:0007669"/>
    <property type="project" value="UniProtKB-KW"/>
</dbReference>
<organism evidence="11 12">
    <name type="scientific">Salimicrobium halophilum</name>
    <dbReference type="NCBI Taxonomy" id="86666"/>
    <lineage>
        <taxon>Bacteria</taxon>
        <taxon>Bacillati</taxon>
        <taxon>Bacillota</taxon>
        <taxon>Bacilli</taxon>
        <taxon>Bacillales</taxon>
        <taxon>Bacillaceae</taxon>
        <taxon>Salimicrobium</taxon>
    </lineage>
</organism>
<evidence type="ECO:0000256" key="10">
    <source>
        <dbReference type="HAMAP-Rule" id="MF_00366"/>
    </source>
</evidence>
<evidence type="ECO:0000256" key="7">
    <source>
        <dbReference type="ARBA" id="ARBA00023163"/>
    </source>
</evidence>
<evidence type="ECO:0000256" key="2">
    <source>
        <dbReference type="ARBA" id="ARBA00012418"/>
    </source>
</evidence>
<evidence type="ECO:0000256" key="8">
    <source>
        <dbReference type="ARBA" id="ARBA00029924"/>
    </source>
</evidence>
<accession>A0A1G8QE61</accession>
<evidence type="ECO:0000313" key="12">
    <source>
        <dbReference type="Proteomes" id="UP000199225"/>
    </source>
</evidence>
<dbReference type="HAMAP" id="MF_00366">
    <property type="entry name" value="RNApol_bact_RpoZ"/>
    <property type="match status" value="1"/>
</dbReference>
<comment type="subunit">
    <text evidence="10">The RNAP catalytic core consists of 2 alpha, 1 beta, 1 beta' and 1 omega subunit. When a sigma factor is associated with the core the holoenzyme is formed, which can initiate transcription.</text>
</comment>
<evidence type="ECO:0000256" key="5">
    <source>
        <dbReference type="ARBA" id="ARBA00022679"/>
    </source>
</evidence>
<keyword evidence="5 10" id="KW-0808">Transferase</keyword>
<dbReference type="GO" id="GO:0003899">
    <property type="term" value="F:DNA-directed RNA polymerase activity"/>
    <property type="evidence" value="ECO:0007669"/>
    <property type="project" value="UniProtKB-UniRule"/>
</dbReference>
<dbReference type="SUPFAM" id="SSF63562">
    <property type="entry name" value="RPB6/omega subunit-like"/>
    <property type="match status" value="1"/>
</dbReference>
<dbReference type="Proteomes" id="UP000199225">
    <property type="component" value="Unassembled WGS sequence"/>
</dbReference>
<keyword evidence="4 10" id="KW-0240">DNA-directed RNA polymerase</keyword>
<protein>
    <recommendedName>
        <fullName evidence="3 10">DNA-directed RNA polymerase subunit omega</fullName>
        <shortName evidence="10">RNAP omega subunit</shortName>
        <ecNumber evidence="2 10">2.7.7.6</ecNumber>
    </recommendedName>
    <alternativeName>
        <fullName evidence="10">RNA polymerase omega subunit</fullName>
    </alternativeName>
    <alternativeName>
        <fullName evidence="8 10">Transcriptase subunit omega</fullName>
    </alternativeName>
</protein>
<dbReference type="Pfam" id="PF01192">
    <property type="entry name" value="RNA_pol_Rpb6"/>
    <property type="match status" value="1"/>
</dbReference>
<dbReference type="RefSeq" id="WP_093191823.1">
    <property type="nucleotide sequence ID" value="NZ_FNEV01000001.1"/>
</dbReference>
<evidence type="ECO:0000256" key="6">
    <source>
        <dbReference type="ARBA" id="ARBA00022695"/>
    </source>
</evidence>
<dbReference type="EMBL" id="FNEV01000001">
    <property type="protein sequence ID" value="SDJ02997.1"/>
    <property type="molecule type" value="Genomic_DNA"/>
</dbReference>
<dbReference type="OrthoDB" id="9815459at2"/>
<evidence type="ECO:0000256" key="4">
    <source>
        <dbReference type="ARBA" id="ARBA00022478"/>
    </source>
</evidence>
<sequence length="75" mass="8367">MMLEPSIDSLQKQIKSKYTLVALSARRARELKQGAEPLVEKTSSPQSVGIALQEIKEGHLSYSNADKVHTRTEKD</sequence>
<dbReference type="GO" id="GO:0003677">
    <property type="term" value="F:DNA binding"/>
    <property type="evidence" value="ECO:0007669"/>
    <property type="project" value="UniProtKB-UniRule"/>
</dbReference>
<proteinExistence type="inferred from homology"/>
<keyword evidence="6 10" id="KW-0548">Nucleotidyltransferase</keyword>
<evidence type="ECO:0000256" key="1">
    <source>
        <dbReference type="ARBA" id="ARBA00006711"/>
    </source>
</evidence>
<dbReference type="STRING" id="86666.SAMN04490247_0559"/>
<evidence type="ECO:0000313" key="11">
    <source>
        <dbReference type="EMBL" id="SDJ02997.1"/>
    </source>
</evidence>
<comment type="similarity">
    <text evidence="1 10">Belongs to the RNA polymerase subunit omega family.</text>
</comment>
<dbReference type="PANTHER" id="PTHR34476">
    <property type="entry name" value="DNA-DIRECTED RNA POLYMERASE SUBUNIT OMEGA"/>
    <property type="match status" value="1"/>
</dbReference>
<dbReference type="EC" id="2.7.7.6" evidence="2 10"/>
<reference evidence="12" key="1">
    <citation type="submission" date="2016-10" db="EMBL/GenBank/DDBJ databases">
        <authorList>
            <person name="Varghese N."/>
            <person name="Submissions S."/>
        </authorList>
    </citation>
    <scope>NUCLEOTIDE SEQUENCE [LARGE SCALE GENOMIC DNA]</scope>
    <source>
        <strain evidence="12">DSM 4771</strain>
    </source>
</reference>
<dbReference type="InterPro" id="IPR003716">
    <property type="entry name" value="DNA-dir_RNA_pol_omega"/>
</dbReference>
<dbReference type="InterPro" id="IPR036161">
    <property type="entry name" value="RPB6/omega-like_sf"/>
</dbReference>
<comment type="catalytic activity">
    <reaction evidence="9 10">
        <text>RNA(n) + a ribonucleoside 5'-triphosphate = RNA(n+1) + diphosphate</text>
        <dbReference type="Rhea" id="RHEA:21248"/>
        <dbReference type="Rhea" id="RHEA-COMP:14527"/>
        <dbReference type="Rhea" id="RHEA-COMP:17342"/>
        <dbReference type="ChEBI" id="CHEBI:33019"/>
        <dbReference type="ChEBI" id="CHEBI:61557"/>
        <dbReference type="ChEBI" id="CHEBI:140395"/>
        <dbReference type="EC" id="2.7.7.6"/>
    </reaction>
</comment>
<dbReference type="Gene3D" id="3.90.940.10">
    <property type="match status" value="1"/>
</dbReference>
<dbReference type="InterPro" id="IPR006110">
    <property type="entry name" value="Pol_omega/Rpo6/RPB6"/>
</dbReference>
<comment type="function">
    <text evidence="10">Promotes RNA polymerase assembly. Latches the N- and C-terminal regions of the beta' subunit thereby facilitating its interaction with the beta and alpha subunits.</text>
</comment>